<dbReference type="Gramene" id="KQL25876">
    <property type="protein sequence ID" value="KQL25876"/>
    <property type="gene ID" value="SETIT_031844mg"/>
</dbReference>
<reference evidence="2" key="1">
    <citation type="journal article" date="2012" name="Nat. Biotechnol.">
        <title>Reference genome sequence of the model plant Setaria.</title>
        <authorList>
            <person name="Bennetzen J.L."/>
            <person name="Schmutz J."/>
            <person name="Wang H."/>
            <person name="Percifield R."/>
            <person name="Hawkins J."/>
            <person name="Pontaroli A.C."/>
            <person name="Estep M."/>
            <person name="Feng L."/>
            <person name="Vaughn J.N."/>
            <person name="Grimwood J."/>
            <person name="Jenkins J."/>
            <person name="Barry K."/>
            <person name="Lindquist E."/>
            <person name="Hellsten U."/>
            <person name="Deshpande S."/>
            <person name="Wang X."/>
            <person name="Wu X."/>
            <person name="Mitros T."/>
            <person name="Triplett J."/>
            <person name="Yang X."/>
            <person name="Ye C.Y."/>
            <person name="Mauro-Herrera M."/>
            <person name="Wang L."/>
            <person name="Li P."/>
            <person name="Sharma M."/>
            <person name="Sharma R."/>
            <person name="Ronald P.C."/>
            <person name="Panaud O."/>
            <person name="Kellogg E.A."/>
            <person name="Brutnell T.P."/>
            <person name="Doust A.N."/>
            <person name="Tuskan G.A."/>
            <person name="Rokhsar D."/>
            <person name="Devos K.M."/>
        </authorList>
    </citation>
    <scope>NUCLEOTIDE SEQUENCE [LARGE SCALE GENOMIC DNA]</scope>
    <source>
        <strain evidence="2">cv. Yugu1</strain>
    </source>
</reference>
<dbReference type="EnsemblPlants" id="KQL25876">
    <property type="protein sequence ID" value="KQL25876"/>
    <property type="gene ID" value="SETIT_031844mg"/>
</dbReference>
<evidence type="ECO:0000313" key="1">
    <source>
        <dbReference type="EnsemblPlants" id="KQL25876"/>
    </source>
</evidence>
<evidence type="ECO:0000313" key="2">
    <source>
        <dbReference type="Proteomes" id="UP000004995"/>
    </source>
</evidence>
<dbReference type="InParanoid" id="K3ZZ12"/>
<protein>
    <submittedName>
        <fullName evidence="1">Uncharacterized protein</fullName>
    </submittedName>
</protein>
<keyword evidence="2" id="KW-1185">Reference proteome</keyword>
<proteinExistence type="predicted"/>
<dbReference type="Proteomes" id="UP000004995">
    <property type="component" value="Unassembled WGS sequence"/>
</dbReference>
<name>K3ZZ12_SETIT</name>
<reference evidence="1" key="2">
    <citation type="submission" date="2018-08" db="UniProtKB">
        <authorList>
            <consortium name="EnsemblPlants"/>
        </authorList>
    </citation>
    <scope>IDENTIFICATION</scope>
    <source>
        <strain evidence="1">Yugu1</strain>
    </source>
</reference>
<dbReference type="EMBL" id="AGNK02001260">
    <property type="status" value="NOT_ANNOTATED_CDS"/>
    <property type="molecule type" value="Genomic_DNA"/>
</dbReference>
<dbReference type="AlphaFoldDB" id="K3ZZ12"/>
<dbReference type="HOGENOM" id="CLU_3090869_0_0_1"/>
<accession>K3ZZ12</accession>
<organism evidence="1 2">
    <name type="scientific">Setaria italica</name>
    <name type="common">Foxtail millet</name>
    <name type="synonym">Panicum italicum</name>
    <dbReference type="NCBI Taxonomy" id="4555"/>
    <lineage>
        <taxon>Eukaryota</taxon>
        <taxon>Viridiplantae</taxon>
        <taxon>Streptophyta</taxon>
        <taxon>Embryophyta</taxon>
        <taxon>Tracheophyta</taxon>
        <taxon>Spermatophyta</taxon>
        <taxon>Magnoliopsida</taxon>
        <taxon>Liliopsida</taxon>
        <taxon>Poales</taxon>
        <taxon>Poaceae</taxon>
        <taxon>PACMAD clade</taxon>
        <taxon>Panicoideae</taxon>
        <taxon>Panicodae</taxon>
        <taxon>Paniceae</taxon>
        <taxon>Cenchrinae</taxon>
        <taxon>Setaria</taxon>
    </lineage>
</organism>
<sequence length="52" mass="6149">MTHDANKQCKMILTQKFPCGFSLNKPLDYTWITLLDNKFTNNHKKQFEETVS</sequence>